<keyword evidence="3" id="KW-0949">S-adenosyl-L-methionine</keyword>
<evidence type="ECO:0000313" key="6">
    <source>
        <dbReference type="Proteomes" id="UP000060778"/>
    </source>
</evidence>
<dbReference type="GO" id="GO:0032259">
    <property type="term" value="P:methylation"/>
    <property type="evidence" value="ECO:0007669"/>
    <property type="project" value="UniProtKB-KW"/>
</dbReference>
<dbReference type="PANTHER" id="PTHR13610">
    <property type="entry name" value="METHYLTRANSFERASE DOMAIN-CONTAINING PROTEIN"/>
    <property type="match status" value="1"/>
</dbReference>
<evidence type="ECO:0000256" key="3">
    <source>
        <dbReference type="ARBA" id="ARBA00022691"/>
    </source>
</evidence>
<organism evidence="5 6">
    <name type="scientific">Ignicoccus islandicus DSM 13165</name>
    <dbReference type="NCBI Taxonomy" id="940295"/>
    <lineage>
        <taxon>Archaea</taxon>
        <taxon>Thermoproteota</taxon>
        <taxon>Thermoprotei</taxon>
        <taxon>Desulfurococcales</taxon>
        <taxon>Desulfurococcaceae</taxon>
        <taxon>Ignicoccus</taxon>
    </lineage>
</organism>
<dbReference type="InterPro" id="IPR029063">
    <property type="entry name" value="SAM-dependent_MTases_sf"/>
</dbReference>
<evidence type="ECO:0000259" key="4">
    <source>
        <dbReference type="Pfam" id="PF08123"/>
    </source>
</evidence>
<evidence type="ECO:0000256" key="2">
    <source>
        <dbReference type="ARBA" id="ARBA00022679"/>
    </source>
</evidence>
<dbReference type="CDD" id="cd02440">
    <property type="entry name" value="AdoMet_MTases"/>
    <property type="match status" value="1"/>
</dbReference>
<evidence type="ECO:0000256" key="1">
    <source>
        <dbReference type="ARBA" id="ARBA00022603"/>
    </source>
</evidence>
<dbReference type="InterPro" id="IPR026170">
    <property type="entry name" value="FAM173A/B"/>
</dbReference>
<dbReference type="EMBL" id="CP006867">
    <property type="protein sequence ID" value="ALU11427.1"/>
    <property type="molecule type" value="Genomic_DNA"/>
</dbReference>
<gene>
    <name evidence="5" type="ORF">EYM_00850</name>
</gene>
<keyword evidence="5" id="KW-0689">Ribosomal protein</keyword>
<dbReference type="STRING" id="940295.EYM_00850"/>
<evidence type="ECO:0000313" key="5">
    <source>
        <dbReference type="EMBL" id="ALU11427.1"/>
    </source>
</evidence>
<accession>A0A0U3EAH6</accession>
<feature type="domain" description="DOT1" evidence="4">
    <location>
        <begin position="22"/>
        <end position="81"/>
    </location>
</feature>
<dbReference type="KEGG" id="iis:EYM_00850"/>
<keyword evidence="1 5" id="KW-0489">Methyltransferase</keyword>
<sequence length="170" mass="19571">MEQFKIPFFPELGFDVPYVPTPHHVVREMLKLAKAGRDDVLYDLGSGDGRVLIIAVEEFGVKKAVGIEIRRELVEISREEVKKRGLEGRVTIIHGNVLNVSFVEPTVVTMFLLPDLMEAIRRRLEKELPKNARVVSYEFPMASWKPTVVRRFEDAHSYHTLYLYVKGISF</sequence>
<keyword evidence="6" id="KW-1185">Reference proteome</keyword>
<dbReference type="InterPro" id="IPR025789">
    <property type="entry name" value="DOT1_dom"/>
</dbReference>
<dbReference type="AlphaFoldDB" id="A0A0U3EAH6"/>
<dbReference type="GO" id="GO:0005840">
    <property type="term" value="C:ribosome"/>
    <property type="evidence" value="ECO:0007669"/>
    <property type="project" value="UniProtKB-KW"/>
</dbReference>
<dbReference type="SUPFAM" id="SSF53335">
    <property type="entry name" value="S-adenosyl-L-methionine-dependent methyltransferases"/>
    <property type="match status" value="1"/>
</dbReference>
<dbReference type="GO" id="GO:0031151">
    <property type="term" value="F:histone H3K79 methyltransferase activity"/>
    <property type="evidence" value="ECO:0007669"/>
    <property type="project" value="InterPro"/>
</dbReference>
<dbReference type="Gene3D" id="3.40.50.150">
    <property type="entry name" value="Vaccinia Virus protein VP39"/>
    <property type="match status" value="1"/>
</dbReference>
<dbReference type="Proteomes" id="UP000060778">
    <property type="component" value="Chromosome"/>
</dbReference>
<protein>
    <submittedName>
        <fullName evidence="5">50S ribosomal protein L11 methyltransferase</fullName>
    </submittedName>
</protein>
<dbReference type="RefSeq" id="WP_236943420.1">
    <property type="nucleotide sequence ID" value="NZ_CP006867.1"/>
</dbReference>
<name>A0A0U3EAH6_9CREN</name>
<dbReference type="Pfam" id="PF08123">
    <property type="entry name" value="DOT1"/>
    <property type="match status" value="1"/>
</dbReference>
<keyword evidence="2 5" id="KW-0808">Transferase</keyword>
<proteinExistence type="predicted"/>
<dbReference type="PATRIC" id="fig|940295.4.peg.168"/>
<dbReference type="GeneID" id="30679590"/>
<dbReference type="PANTHER" id="PTHR13610:SF11">
    <property type="entry name" value="METHYLTRANSFERASE DOMAIN-CONTAINING PROTEIN"/>
    <property type="match status" value="1"/>
</dbReference>
<reference evidence="5 6" key="1">
    <citation type="submission" date="2013-11" db="EMBL/GenBank/DDBJ databases">
        <title>Comparative genomics of Ignicoccus.</title>
        <authorList>
            <person name="Podar M."/>
        </authorList>
    </citation>
    <scope>NUCLEOTIDE SEQUENCE [LARGE SCALE GENOMIC DNA]</scope>
    <source>
        <strain evidence="5 6">DSM 13165</strain>
    </source>
</reference>
<keyword evidence="5" id="KW-0687">Ribonucleoprotein</keyword>